<evidence type="ECO:0000256" key="1">
    <source>
        <dbReference type="ARBA" id="ARBA00005417"/>
    </source>
</evidence>
<evidence type="ECO:0000256" key="3">
    <source>
        <dbReference type="ARBA" id="ARBA00022741"/>
    </source>
</evidence>
<keyword evidence="8" id="KW-1185">Reference proteome</keyword>
<organism evidence="7 8">
    <name type="scientific">Tranquillimonas rosea</name>
    <dbReference type="NCBI Taxonomy" id="641238"/>
    <lineage>
        <taxon>Bacteria</taxon>
        <taxon>Pseudomonadati</taxon>
        <taxon>Pseudomonadota</taxon>
        <taxon>Alphaproteobacteria</taxon>
        <taxon>Rhodobacterales</taxon>
        <taxon>Roseobacteraceae</taxon>
        <taxon>Tranquillimonas</taxon>
    </lineage>
</organism>
<dbReference type="PANTHER" id="PTHR43820:SF2">
    <property type="entry name" value="ABC TRANSPORTER ATP-BINDING PROTEIN"/>
    <property type="match status" value="1"/>
</dbReference>
<dbReference type="InterPro" id="IPR052156">
    <property type="entry name" value="BCAA_Transport_ATP-bd_LivF"/>
</dbReference>
<dbReference type="InterPro" id="IPR003593">
    <property type="entry name" value="AAA+_ATPase"/>
</dbReference>
<name>A0A1H9SNU6_9RHOB</name>
<dbReference type="GO" id="GO:0015658">
    <property type="term" value="F:branched-chain amino acid transmembrane transporter activity"/>
    <property type="evidence" value="ECO:0007669"/>
    <property type="project" value="TreeGrafter"/>
</dbReference>
<evidence type="ECO:0000259" key="6">
    <source>
        <dbReference type="PROSITE" id="PS50893"/>
    </source>
</evidence>
<comment type="similarity">
    <text evidence="1">Belongs to the ABC transporter superfamily.</text>
</comment>
<reference evidence="7 8" key="1">
    <citation type="submission" date="2016-10" db="EMBL/GenBank/DDBJ databases">
        <authorList>
            <person name="de Groot N.N."/>
        </authorList>
    </citation>
    <scope>NUCLEOTIDE SEQUENCE [LARGE SCALE GENOMIC DNA]</scope>
    <source>
        <strain evidence="7 8">DSM 23042</strain>
    </source>
</reference>
<dbReference type="PROSITE" id="PS50893">
    <property type="entry name" value="ABC_TRANSPORTER_2"/>
    <property type="match status" value="1"/>
</dbReference>
<dbReference type="Pfam" id="PF00005">
    <property type="entry name" value="ABC_tran"/>
    <property type="match status" value="1"/>
</dbReference>
<accession>A0A1H9SNU6</accession>
<dbReference type="InterPro" id="IPR027417">
    <property type="entry name" value="P-loop_NTPase"/>
</dbReference>
<dbReference type="GO" id="GO:0015807">
    <property type="term" value="P:L-amino acid transport"/>
    <property type="evidence" value="ECO:0007669"/>
    <property type="project" value="TreeGrafter"/>
</dbReference>
<evidence type="ECO:0000256" key="5">
    <source>
        <dbReference type="ARBA" id="ARBA00022970"/>
    </source>
</evidence>
<dbReference type="STRING" id="641238.SAMN04490244_103280"/>
<keyword evidence="4 7" id="KW-0067">ATP-binding</keyword>
<dbReference type="CDD" id="cd03224">
    <property type="entry name" value="ABC_TM1139_LivF_branched"/>
    <property type="match status" value="1"/>
</dbReference>
<evidence type="ECO:0000313" key="7">
    <source>
        <dbReference type="EMBL" id="SER85989.1"/>
    </source>
</evidence>
<evidence type="ECO:0000313" key="8">
    <source>
        <dbReference type="Proteomes" id="UP000198885"/>
    </source>
</evidence>
<dbReference type="EMBL" id="FOGU01000003">
    <property type="protein sequence ID" value="SER85989.1"/>
    <property type="molecule type" value="Genomic_DNA"/>
</dbReference>
<evidence type="ECO:0000256" key="4">
    <source>
        <dbReference type="ARBA" id="ARBA00022840"/>
    </source>
</evidence>
<dbReference type="InterPro" id="IPR003439">
    <property type="entry name" value="ABC_transporter-like_ATP-bd"/>
</dbReference>
<sequence>MASDPLLSVDGLHVYYGSSHVLHGVTLETGTAPLSIVGRNGMGKTTLCQAIMGLVPSSGGEVRLGGERISGRRAFKVARAGIGYVPQGRRVFRSLSVDEHLRLVGKPDGEWTVERIYGTFPRLAERRRNGGAALSGGEQQMLAISRALLLNPRLLVMDEPTEGLAPVIVEHVVEVLREIGRSGVGLLLVEQNLTVATEVSDRIMVMMNGEIALETDAATLLNDRALRNRYLGVSAEA</sequence>
<dbReference type="PANTHER" id="PTHR43820">
    <property type="entry name" value="HIGH-AFFINITY BRANCHED-CHAIN AMINO ACID TRANSPORT ATP-BINDING PROTEIN LIVF"/>
    <property type="match status" value="1"/>
</dbReference>
<feature type="domain" description="ABC transporter" evidence="6">
    <location>
        <begin position="7"/>
        <end position="233"/>
    </location>
</feature>
<keyword evidence="3" id="KW-0547">Nucleotide-binding</keyword>
<evidence type="ECO:0000256" key="2">
    <source>
        <dbReference type="ARBA" id="ARBA00022448"/>
    </source>
</evidence>
<dbReference type="SMART" id="SM00382">
    <property type="entry name" value="AAA"/>
    <property type="match status" value="1"/>
</dbReference>
<dbReference type="GO" id="GO:0016887">
    <property type="term" value="F:ATP hydrolysis activity"/>
    <property type="evidence" value="ECO:0007669"/>
    <property type="project" value="InterPro"/>
</dbReference>
<dbReference type="Proteomes" id="UP000198885">
    <property type="component" value="Unassembled WGS sequence"/>
</dbReference>
<dbReference type="SUPFAM" id="SSF52540">
    <property type="entry name" value="P-loop containing nucleoside triphosphate hydrolases"/>
    <property type="match status" value="1"/>
</dbReference>
<dbReference type="PROSITE" id="PS00211">
    <property type="entry name" value="ABC_TRANSPORTER_1"/>
    <property type="match status" value="1"/>
</dbReference>
<dbReference type="Gene3D" id="3.40.50.300">
    <property type="entry name" value="P-loop containing nucleotide triphosphate hydrolases"/>
    <property type="match status" value="1"/>
</dbReference>
<dbReference type="OrthoDB" id="9806149at2"/>
<dbReference type="InterPro" id="IPR017871">
    <property type="entry name" value="ABC_transporter-like_CS"/>
</dbReference>
<keyword evidence="2" id="KW-0813">Transport</keyword>
<dbReference type="AlphaFoldDB" id="A0A1H9SNU6"/>
<dbReference type="RefSeq" id="WP_092690501.1">
    <property type="nucleotide sequence ID" value="NZ_FOGU01000003.1"/>
</dbReference>
<protein>
    <submittedName>
        <fullName evidence="7">Amino acid/amide ABC transporter ATP-binding protein 2, HAAT family</fullName>
    </submittedName>
</protein>
<keyword evidence="5" id="KW-0029">Amino-acid transport</keyword>
<gene>
    <name evidence="7" type="ORF">SAMN04490244_103280</name>
</gene>
<proteinExistence type="inferred from homology"/>
<dbReference type="GO" id="GO:0005524">
    <property type="term" value="F:ATP binding"/>
    <property type="evidence" value="ECO:0007669"/>
    <property type="project" value="UniProtKB-KW"/>
</dbReference>